<dbReference type="EMBL" id="JAIZAY010000001">
    <property type="protein sequence ID" value="KAJ8050003.1"/>
    <property type="molecule type" value="Genomic_DNA"/>
</dbReference>
<name>A0A9Q1CSC6_HOLLE</name>
<dbReference type="Pfam" id="PF02992">
    <property type="entry name" value="Transposase_21"/>
    <property type="match status" value="1"/>
</dbReference>
<sequence>MLSKYLFNKQFSLFQNHVQKHYYCYNCFTYIGLDFNTLDECPGCNSLLNLDEIEKNFSFFLYTPIEHQLRNLLQKKGIAELSRSTNDNENLQDIHQGLKYKELFQDLSEFDLSITLNCDGVPLYKSSQTSFWPIQFIINELPKDQRAKNVILCGVWVGNSKPRIDLFFKPFVDELKKLGNEGFQWQDETGLHTSRVYCAVVSCDAVARCLLQNFHQFNGSFGCGTCLHEGEMVQRGDGFTRVYPVRGVNEKRTARGTVDKANEAMRINNVFKGVKGPSIFSLIPRFNIIDGFVPDFMHSVILGVVRQFSKLWFNSQNHLQPFYIGRSVANVSKLLEGIKPPSNMVRLPRSLSERKFWKATEWRNFLFFSPLLLMNILPDTYLRHWWLLVYAIFNLSSENLSVAIINKSKAALLKFVIKVESLYGTEHVSYNVHQLTHLAQYALNWGPLWATSAFPFESNNQVLKRFCHGTKGIGNQIMKNSLIWSHLHTISEDSLLMAGDNVKEFYEHLSQHGGKLIKNAVSSPCHCTALGHPIVRDLTDLEKAALVTVVPNCHLHNKVSSFNRFMLRKTLIHSKGYSDNIKQNDSIIALTNGIYVSVVSLFLIKQGTLTTPVILGTELKECNFFIRDRDVSANLAECFHKVIFSTLVAFSPDLFKCKCLLMTHRGSHFVIEWPDNDLVR</sequence>
<dbReference type="PANTHER" id="PTHR46579">
    <property type="entry name" value="F5/8 TYPE C DOMAIN-CONTAINING PROTEIN-RELATED"/>
    <property type="match status" value="1"/>
</dbReference>
<reference evidence="1" key="1">
    <citation type="submission" date="2021-10" db="EMBL/GenBank/DDBJ databases">
        <title>Tropical sea cucumber genome reveals ecological adaptation and Cuvierian tubules defense mechanism.</title>
        <authorList>
            <person name="Chen T."/>
        </authorList>
    </citation>
    <scope>NUCLEOTIDE SEQUENCE</scope>
    <source>
        <strain evidence="1">Nanhai2018</strain>
        <tissue evidence="1">Muscle</tissue>
    </source>
</reference>
<proteinExistence type="predicted"/>
<gene>
    <name evidence="1" type="ORF">HOLleu_03009</name>
</gene>
<dbReference type="Proteomes" id="UP001152320">
    <property type="component" value="Chromosome 1"/>
</dbReference>
<accession>A0A9Q1CSC6</accession>
<organism evidence="1 2">
    <name type="scientific">Holothuria leucospilota</name>
    <name type="common">Black long sea cucumber</name>
    <name type="synonym">Mertensiothuria leucospilota</name>
    <dbReference type="NCBI Taxonomy" id="206669"/>
    <lineage>
        <taxon>Eukaryota</taxon>
        <taxon>Metazoa</taxon>
        <taxon>Echinodermata</taxon>
        <taxon>Eleutherozoa</taxon>
        <taxon>Echinozoa</taxon>
        <taxon>Holothuroidea</taxon>
        <taxon>Aspidochirotacea</taxon>
        <taxon>Aspidochirotida</taxon>
        <taxon>Holothuriidae</taxon>
        <taxon>Holothuria</taxon>
    </lineage>
</organism>
<keyword evidence="2" id="KW-1185">Reference proteome</keyword>
<dbReference type="OrthoDB" id="3263820at2759"/>
<protein>
    <submittedName>
        <fullName evidence="1">Uncharacterized protein</fullName>
    </submittedName>
</protein>
<dbReference type="AlphaFoldDB" id="A0A9Q1CSC6"/>
<evidence type="ECO:0000313" key="2">
    <source>
        <dbReference type="Proteomes" id="UP001152320"/>
    </source>
</evidence>
<evidence type="ECO:0000313" key="1">
    <source>
        <dbReference type="EMBL" id="KAJ8050003.1"/>
    </source>
</evidence>
<dbReference type="PANTHER" id="PTHR46579:SF1">
    <property type="entry name" value="F5_8 TYPE C DOMAIN-CONTAINING PROTEIN"/>
    <property type="match status" value="1"/>
</dbReference>
<comment type="caution">
    <text evidence="1">The sequence shown here is derived from an EMBL/GenBank/DDBJ whole genome shotgun (WGS) entry which is preliminary data.</text>
</comment>
<dbReference type="InterPro" id="IPR004242">
    <property type="entry name" value="Transposase_21"/>
</dbReference>